<keyword evidence="3" id="KW-1185">Reference proteome</keyword>
<name>A0AA42BLC5_9ALTE</name>
<keyword evidence="1" id="KW-0732">Signal</keyword>
<reference evidence="2" key="1">
    <citation type="submission" date="2022-07" db="EMBL/GenBank/DDBJ databases">
        <title>Characterization of the Novel Bacterium Alteromonas immobilis LMIT006 and Alteromonas gregis LMIT007.</title>
        <authorList>
            <person name="Lin X."/>
        </authorList>
    </citation>
    <scope>NUCLEOTIDE SEQUENCE</scope>
    <source>
        <strain evidence="2">LMIT007</strain>
    </source>
</reference>
<comment type="caution">
    <text evidence="2">The sequence shown here is derived from an EMBL/GenBank/DDBJ whole genome shotgun (WGS) entry which is preliminary data.</text>
</comment>
<feature type="signal peptide" evidence="1">
    <location>
        <begin position="1"/>
        <end position="19"/>
    </location>
</feature>
<evidence type="ECO:0000313" key="3">
    <source>
        <dbReference type="Proteomes" id="UP001165413"/>
    </source>
</evidence>
<gene>
    <name evidence="2" type="ORF">NLF92_00610</name>
</gene>
<dbReference type="AlphaFoldDB" id="A0AA42BLC5"/>
<dbReference type="EMBL" id="JANATA010000001">
    <property type="protein sequence ID" value="MCP3427447.1"/>
    <property type="molecule type" value="Genomic_DNA"/>
</dbReference>
<sequence length="178" mass="20501">MKYRYLLTILWLIVPNAQAHEPDSFEMSFANWLAHHESIQVTEASVKVSCTLRQGVHGKYIDIPLGNTLDIHRTLYDESYNIAASGWLNTFAVKSGNVEIMLHHSKPVLPRNQYYDEKLYLFIEELKRTGKFEYIYELNTHRHGHVLLSTLQGNRVVPGGYHFRVSLENPGDVATCLE</sequence>
<evidence type="ECO:0000313" key="2">
    <source>
        <dbReference type="EMBL" id="MCP3427447.1"/>
    </source>
</evidence>
<dbReference type="Proteomes" id="UP001165413">
    <property type="component" value="Unassembled WGS sequence"/>
</dbReference>
<organism evidence="2 3">
    <name type="scientific">Opacimonas viscosa</name>
    <dbReference type="NCBI Taxonomy" id="2961944"/>
    <lineage>
        <taxon>Bacteria</taxon>
        <taxon>Pseudomonadati</taxon>
        <taxon>Pseudomonadota</taxon>
        <taxon>Gammaproteobacteria</taxon>
        <taxon>Alteromonadales</taxon>
        <taxon>Alteromonadaceae</taxon>
        <taxon>Opacimonas</taxon>
    </lineage>
</organism>
<proteinExistence type="predicted"/>
<evidence type="ECO:0000256" key="1">
    <source>
        <dbReference type="SAM" id="SignalP"/>
    </source>
</evidence>
<protein>
    <submittedName>
        <fullName evidence="2">Uncharacterized protein</fullName>
    </submittedName>
</protein>
<accession>A0AA42BLC5</accession>
<feature type="chain" id="PRO_5041354305" evidence="1">
    <location>
        <begin position="20"/>
        <end position="178"/>
    </location>
</feature>
<dbReference type="RefSeq" id="WP_254097805.1">
    <property type="nucleotide sequence ID" value="NZ_JANATA010000001.1"/>
</dbReference>